<feature type="region of interest" description="Disordered" evidence="1">
    <location>
        <begin position="1"/>
        <end position="23"/>
    </location>
</feature>
<proteinExistence type="predicted"/>
<evidence type="ECO:0000256" key="1">
    <source>
        <dbReference type="SAM" id="MobiDB-lite"/>
    </source>
</evidence>
<dbReference type="AlphaFoldDB" id="A0A9X0A1E2"/>
<dbReference type="OrthoDB" id="6132182at2759"/>
<organism evidence="2 3">
    <name type="scientific">Desmophyllum pertusum</name>
    <dbReference type="NCBI Taxonomy" id="174260"/>
    <lineage>
        <taxon>Eukaryota</taxon>
        <taxon>Metazoa</taxon>
        <taxon>Cnidaria</taxon>
        <taxon>Anthozoa</taxon>
        <taxon>Hexacorallia</taxon>
        <taxon>Scleractinia</taxon>
        <taxon>Caryophylliina</taxon>
        <taxon>Caryophylliidae</taxon>
        <taxon>Desmophyllum</taxon>
    </lineage>
</organism>
<dbReference type="Proteomes" id="UP001163046">
    <property type="component" value="Unassembled WGS sequence"/>
</dbReference>
<evidence type="ECO:0000313" key="3">
    <source>
        <dbReference type="Proteomes" id="UP001163046"/>
    </source>
</evidence>
<comment type="caution">
    <text evidence="2">The sequence shown here is derived from an EMBL/GenBank/DDBJ whole genome shotgun (WGS) entry which is preliminary data.</text>
</comment>
<feature type="compositionally biased region" description="Basic and acidic residues" evidence="1">
    <location>
        <begin position="1"/>
        <end position="17"/>
    </location>
</feature>
<gene>
    <name evidence="2" type="ORF">OS493_017380</name>
</gene>
<accession>A0A9X0A1E2</accession>
<protein>
    <submittedName>
        <fullName evidence="2">Uncharacterized protein</fullName>
    </submittedName>
</protein>
<sequence>MGGDANIKRTYGEKDQCLEPDQSADGNLNADFVPLSSVSYWRNLRLHKPVVDDTGYHETVSHQGLKKYWDKINAKLDIDWTETTWKDLEKPLYSGLAARLFLARIRASIPTDLPSQAQYWKTHYNTKAGKGTAPKFIHDVQHATGCAR</sequence>
<name>A0A9X0A1E2_9CNID</name>
<evidence type="ECO:0000313" key="2">
    <source>
        <dbReference type="EMBL" id="KAJ7391683.1"/>
    </source>
</evidence>
<dbReference type="EMBL" id="MU825405">
    <property type="protein sequence ID" value="KAJ7391683.1"/>
    <property type="molecule type" value="Genomic_DNA"/>
</dbReference>
<keyword evidence="3" id="KW-1185">Reference proteome</keyword>
<reference evidence="2" key="1">
    <citation type="submission" date="2023-01" db="EMBL/GenBank/DDBJ databases">
        <title>Genome assembly of the deep-sea coral Lophelia pertusa.</title>
        <authorList>
            <person name="Herrera S."/>
            <person name="Cordes E."/>
        </authorList>
    </citation>
    <scope>NUCLEOTIDE SEQUENCE</scope>
    <source>
        <strain evidence="2">USNM1676648</strain>
        <tissue evidence="2">Polyp</tissue>
    </source>
</reference>